<protein>
    <submittedName>
        <fullName evidence="2">Uncharacterized protein</fullName>
    </submittedName>
</protein>
<sequence length="310" mass="35741">MSDELKQLKMTRGGPQSEPGQQLLGQSKQKNLSVPLSLSQDHLHLLEWQLEPKPKELKQQLQMFDVKTFIERNPNLFPPLAMQSLQRNPTIFLIPRNVYSLTFDYCGGWLNFKDINDFEIRINNSNAAALIAQADVQTLKDACAGNIWVGWNFIHIGEMHLLYIHGYLAKLGIQCWGPDLEEGPESLFNSACRIAALKTFQQVAGAGSYDFMNFNHDYKDNMVRFIDAYNHYVHHVSSKKFQAKIKQPGKYKETLCDARYKFAVANYFPEQYQKIIKEITANSDDEWDPNAKCFSIRQVYAHQHLGYLDL</sequence>
<dbReference type="AlphaFoldDB" id="A0A5B0QJ51"/>
<organism evidence="2 3">
    <name type="scientific">Puccinia graminis f. sp. tritici</name>
    <dbReference type="NCBI Taxonomy" id="56615"/>
    <lineage>
        <taxon>Eukaryota</taxon>
        <taxon>Fungi</taxon>
        <taxon>Dikarya</taxon>
        <taxon>Basidiomycota</taxon>
        <taxon>Pucciniomycotina</taxon>
        <taxon>Pucciniomycetes</taxon>
        <taxon>Pucciniales</taxon>
        <taxon>Pucciniaceae</taxon>
        <taxon>Puccinia</taxon>
    </lineage>
</organism>
<evidence type="ECO:0000313" key="3">
    <source>
        <dbReference type="Proteomes" id="UP000324748"/>
    </source>
</evidence>
<proteinExistence type="predicted"/>
<name>A0A5B0QJ51_PUCGR</name>
<comment type="caution">
    <text evidence="2">The sequence shown here is derived from an EMBL/GenBank/DDBJ whole genome shotgun (WGS) entry which is preliminary data.</text>
</comment>
<evidence type="ECO:0000256" key="1">
    <source>
        <dbReference type="SAM" id="MobiDB-lite"/>
    </source>
</evidence>
<gene>
    <name evidence="2" type="ORF">PGT21_029026</name>
</gene>
<dbReference type="Proteomes" id="UP000324748">
    <property type="component" value="Unassembled WGS sequence"/>
</dbReference>
<evidence type="ECO:0000313" key="2">
    <source>
        <dbReference type="EMBL" id="KAA1113351.1"/>
    </source>
</evidence>
<feature type="region of interest" description="Disordered" evidence="1">
    <location>
        <begin position="1"/>
        <end position="23"/>
    </location>
</feature>
<dbReference type="OrthoDB" id="2506630at2759"/>
<accession>A0A5B0QJ51</accession>
<dbReference type="EMBL" id="VSWC01000015">
    <property type="protein sequence ID" value="KAA1113351.1"/>
    <property type="molecule type" value="Genomic_DNA"/>
</dbReference>
<keyword evidence="3" id="KW-1185">Reference proteome</keyword>
<reference evidence="2 3" key="1">
    <citation type="submission" date="2019-05" db="EMBL/GenBank/DDBJ databases">
        <title>Emergence of the Ug99 lineage of the wheat stem rust pathogen through somatic hybridization.</title>
        <authorList>
            <person name="Li F."/>
            <person name="Upadhyaya N.M."/>
            <person name="Sperschneider J."/>
            <person name="Matny O."/>
            <person name="Nguyen-Phuc H."/>
            <person name="Mago R."/>
            <person name="Raley C."/>
            <person name="Miller M.E."/>
            <person name="Silverstein K.A.T."/>
            <person name="Henningsen E."/>
            <person name="Hirsch C.D."/>
            <person name="Visser B."/>
            <person name="Pretorius Z.A."/>
            <person name="Steffenson B.J."/>
            <person name="Schwessinger B."/>
            <person name="Dodds P.N."/>
            <person name="Figueroa M."/>
        </authorList>
    </citation>
    <scope>NUCLEOTIDE SEQUENCE [LARGE SCALE GENOMIC DNA]</scope>
    <source>
        <strain evidence="2">21-0</strain>
    </source>
</reference>